<evidence type="ECO:0000259" key="6">
    <source>
        <dbReference type="Pfam" id="PF00108"/>
    </source>
</evidence>
<dbReference type="PROSITE" id="PS00098">
    <property type="entry name" value="THIOLASE_1"/>
    <property type="match status" value="1"/>
</dbReference>
<evidence type="ECO:0000313" key="8">
    <source>
        <dbReference type="EMBL" id="SAM03468.1"/>
    </source>
</evidence>
<evidence type="ECO:0000256" key="3">
    <source>
        <dbReference type="ARBA" id="ARBA00023315"/>
    </source>
</evidence>
<feature type="compositionally biased region" description="Low complexity" evidence="5">
    <location>
        <begin position="563"/>
        <end position="576"/>
    </location>
</feature>
<keyword evidence="3" id="KW-0012">Acyltransferase</keyword>
<dbReference type="PANTHER" id="PTHR18919:SF107">
    <property type="entry name" value="ACETYL-COA ACETYLTRANSFERASE, CYTOSOLIC"/>
    <property type="match status" value="1"/>
</dbReference>
<dbReference type="PANTHER" id="PTHR18919">
    <property type="entry name" value="ACETYL-COA C-ACYLTRANSFERASE"/>
    <property type="match status" value="1"/>
</dbReference>
<dbReference type="FunFam" id="3.40.47.10:FF:000010">
    <property type="entry name" value="Acetyl-CoA acetyltransferase (Thiolase)"/>
    <property type="match status" value="1"/>
</dbReference>
<feature type="compositionally biased region" description="Polar residues" evidence="5">
    <location>
        <begin position="895"/>
        <end position="907"/>
    </location>
</feature>
<feature type="region of interest" description="Disordered" evidence="5">
    <location>
        <begin position="400"/>
        <end position="583"/>
    </location>
</feature>
<dbReference type="SUPFAM" id="SSF53901">
    <property type="entry name" value="Thiolase-like"/>
    <property type="match status" value="2"/>
</dbReference>
<dbReference type="CDD" id="cd00751">
    <property type="entry name" value="thiolase"/>
    <property type="match status" value="1"/>
</dbReference>
<comment type="similarity">
    <text evidence="1">Belongs to the thiolase-like superfamily. Thiolase family.</text>
</comment>
<dbReference type="OrthoDB" id="5404651at2759"/>
<evidence type="ECO:0000259" key="7">
    <source>
        <dbReference type="Pfam" id="PF02803"/>
    </source>
</evidence>
<dbReference type="InterPro" id="IPR016039">
    <property type="entry name" value="Thiolase-like"/>
</dbReference>
<feature type="coiled-coil region" evidence="4">
    <location>
        <begin position="593"/>
        <end position="645"/>
    </location>
</feature>
<feature type="compositionally biased region" description="Low complexity" evidence="5">
    <location>
        <begin position="514"/>
        <end position="531"/>
    </location>
</feature>
<proteinExistence type="inferred from homology"/>
<dbReference type="GO" id="GO:0006635">
    <property type="term" value="P:fatty acid beta-oxidation"/>
    <property type="evidence" value="ECO:0007669"/>
    <property type="project" value="TreeGrafter"/>
</dbReference>
<evidence type="ECO:0000256" key="5">
    <source>
        <dbReference type="SAM" id="MobiDB-lite"/>
    </source>
</evidence>
<feature type="compositionally biased region" description="Polar residues" evidence="5">
    <location>
        <begin position="553"/>
        <end position="562"/>
    </location>
</feature>
<dbReference type="InterPro" id="IPR020617">
    <property type="entry name" value="Thiolase_C"/>
</dbReference>
<dbReference type="Gene3D" id="3.40.47.10">
    <property type="match status" value="2"/>
</dbReference>
<protein>
    <submittedName>
        <fullName evidence="8">Uncharacterized protein</fullName>
    </submittedName>
</protein>
<feature type="compositionally biased region" description="Low complexity" evidence="5">
    <location>
        <begin position="494"/>
        <end position="506"/>
    </location>
</feature>
<gene>
    <name evidence="8" type="primary">ABSGL_09309.1 scaffold 11175</name>
</gene>
<dbReference type="Pfam" id="PF02803">
    <property type="entry name" value="Thiolase_C"/>
    <property type="match status" value="1"/>
</dbReference>
<dbReference type="STRING" id="4829.A0A168Q3W8"/>
<organism evidence="8">
    <name type="scientific">Absidia glauca</name>
    <name type="common">Pin mould</name>
    <dbReference type="NCBI Taxonomy" id="4829"/>
    <lineage>
        <taxon>Eukaryota</taxon>
        <taxon>Fungi</taxon>
        <taxon>Fungi incertae sedis</taxon>
        <taxon>Mucoromycota</taxon>
        <taxon>Mucoromycotina</taxon>
        <taxon>Mucoromycetes</taxon>
        <taxon>Mucorales</taxon>
        <taxon>Cunninghamellaceae</taxon>
        <taxon>Absidia</taxon>
    </lineage>
</organism>
<dbReference type="InParanoid" id="A0A168Q3W8"/>
<evidence type="ECO:0000313" key="9">
    <source>
        <dbReference type="Proteomes" id="UP000078561"/>
    </source>
</evidence>
<dbReference type="Pfam" id="PF00108">
    <property type="entry name" value="Thiolase_N"/>
    <property type="match status" value="1"/>
</dbReference>
<feature type="domain" description="Thiolase C-terminal" evidence="7">
    <location>
        <begin position="274"/>
        <end position="388"/>
    </location>
</feature>
<dbReference type="GO" id="GO:0005739">
    <property type="term" value="C:mitochondrion"/>
    <property type="evidence" value="ECO:0007669"/>
    <property type="project" value="TreeGrafter"/>
</dbReference>
<feature type="compositionally biased region" description="Acidic residues" evidence="5">
    <location>
        <begin position="921"/>
        <end position="936"/>
    </location>
</feature>
<name>A0A168Q3W8_ABSGL</name>
<evidence type="ECO:0000256" key="2">
    <source>
        <dbReference type="ARBA" id="ARBA00022679"/>
    </source>
</evidence>
<dbReference type="InterPro" id="IPR002155">
    <property type="entry name" value="Thiolase"/>
</dbReference>
<dbReference type="EMBL" id="LT554202">
    <property type="protein sequence ID" value="SAM03468.1"/>
    <property type="molecule type" value="Genomic_DNA"/>
</dbReference>
<feature type="domain" description="Thiolase N-terminal" evidence="6">
    <location>
        <begin position="6"/>
        <end position="266"/>
    </location>
</feature>
<dbReference type="Proteomes" id="UP000078561">
    <property type="component" value="Unassembled WGS sequence"/>
</dbReference>
<evidence type="ECO:0000256" key="4">
    <source>
        <dbReference type="SAM" id="Coils"/>
    </source>
</evidence>
<keyword evidence="9" id="KW-1185">Reference proteome</keyword>
<feature type="compositionally biased region" description="Polar residues" evidence="5">
    <location>
        <begin position="413"/>
        <end position="445"/>
    </location>
</feature>
<reference evidence="8" key="1">
    <citation type="submission" date="2016-04" db="EMBL/GenBank/DDBJ databases">
        <authorList>
            <person name="Evans L.H."/>
            <person name="Alamgir A."/>
            <person name="Owens N."/>
            <person name="Weber N.D."/>
            <person name="Virtaneva K."/>
            <person name="Barbian K."/>
            <person name="Babar A."/>
            <person name="Rosenke K."/>
        </authorList>
    </citation>
    <scope>NUCLEOTIDE SEQUENCE [LARGE SCALE GENOMIC DNA]</scope>
    <source>
        <strain evidence="8">CBS 101.48</strain>
    </source>
</reference>
<dbReference type="InterPro" id="IPR020616">
    <property type="entry name" value="Thiolase_N"/>
</dbReference>
<dbReference type="NCBIfam" id="TIGR01930">
    <property type="entry name" value="AcCoA-C-Actrans"/>
    <property type="match status" value="1"/>
</dbReference>
<dbReference type="GO" id="GO:0003985">
    <property type="term" value="F:acetyl-CoA C-acetyltransferase activity"/>
    <property type="evidence" value="ECO:0007669"/>
    <property type="project" value="TreeGrafter"/>
</dbReference>
<dbReference type="AlphaFoldDB" id="A0A168Q3W8"/>
<sequence>MSFKQVFIVAAKRTPFGTFGGKFKDISASELGGLASKAALAQLPKEVQVDSVIMGNVTHTDVAGPYVARHIGHRAGLPVSVPALTVNRLCGSGLQSVVNGAHEIICGDAEVVLAGGAENMSLSPFVLSGKSRWGNKLGVDLQLQDSLWATLTDQYPTPTPMGVTAENLAEKYQLTKDECDAFALTSQNRYEQAANAGVFDAEIVGVDVKGRKGVEHVTKDEHPRLGLTLDQVTKMKAVFRKGGVTSAANASGINDGAAALVLASEDAVNKYGLSPLARVVSWQASAVEPTLMGLGPVPAIQGALRRANLSLDQMDLVEVNEAFAAQYLAVEKELGLVREKTNVNGGAIALGHPLGASGARILAHLSHALQRTQEKYAVGSACIGGGQKEVNMDKLFKKSFFNDSPRRPAQSEKAGSTPLQAPTGPRPSSNPKQTATANTKQQSKGSPPLDRESPPSQAKMKTPTPSIHNKATPPIPTGQQQQPTPQAPSPQYQPSPYQQHSYQQTQSREHSAEHSSSSIGSNRNSIISLDNSSDDRQPTSANSRPPVPKHDSNLSQTNLAAPSTNGTSGTNGTSSSKPKEKVGKKWEILASQVNTLNESKNKLEQQLVGLRREKDQQCMDLQRQCDELQRMLRFKEDEYTKMQNNFHKHVRSIRATDDDLSTIHAKLTMLQAKASQLPMALRGSYKEGQWTEVLAYFGNRWPALKATLDRLVQHDATTGTLLTTTTTTTTTSEATTTYETKLDYPLVCLLVEKMVMETLIAHIFDSPVHLGLSVNHHYQALSTFMQHHEANDWSNKLRQQLCKLAVHANQEHQEGIAEAKSQVVHSLKAELDRIYQIAPEKLLPKITKLVDLAAETSLAMHGQDNPVLFGTDLVEGETMYNPRLMNLQFGSTLVSPVGSSNKTSGQSPRLDDNQQQVDTKDQDDDNDDDDDDDDEDGSHAFIEAPTSPLPTPSLILRVVVSPVVYAGDENGISTPLLPARVICF</sequence>
<evidence type="ECO:0000256" key="1">
    <source>
        <dbReference type="ARBA" id="ARBA00010982"/>
    </source>
</evidence>
<dbReference type="InterPro" id="IPR020615">
    <property type="entry name" value="Thiolase_acyl_enz_int_AS"/>
</dbReference>
<dbReference type="InterPro" id="IPR020613">
    <property type="entry name" value="Thiolase_CS"/>
</dbReference>
<dbReference type="PROSITE" id="PS00737">
    <property type="entry name" value="THIOLASE_2"/>
    <property type="match status" value="1"/>
</dbReference>
<keyword evidence="2" id="KW-0808">Transferase</keyword>
<accession>A0A168Q3W8</accession>
<keyword evidence="4" id="KW-0175">Coiled coil</keyword>
<feature type="region of interest" description="Disordered" evidence="5">
    <location>
        <begin position="895"/>
        <end position="946"/>
    </location>
</feature>